<comment type="subcellular location">
    <subcellularLocation>
        <location evidence="1">Nucleus</location>
    </subcellularLocation>
</comment>
<dbReference type="RefSeq" id="XP_018443381.1">
    <property type="nucleotide sequence ID" value="XM_018587879.1"/>
</dbReference>
<feature type="region of interest" description="Disordered" evidence="6">
    <location>
        <begin position="136"/>
        <end position="175"/>
    </location>
</feature>
<organism evidence="8 9">
    <name type="scientific">Raphanus sativus</name>
    <name type="common">Radish</name>
    <name type="synonym">Raphanus raphanistrum var. sativus</name>
    <dbReference type="NCBI Taxonomy" id="3726"/>
    <lineage>
        <taxon>Eukaryota</taxon>
        <taxon>Viridiplantae</taxon>
        <taxon>Streptophyta</taxon>
        <taxon>Embryophyta</taxon>
        <taxon>Tracheophyta</taxon>
        <taxon>Spermatophyta</taxon>
        <taxon>Magnoliopsida</taxon>
        <taxon>eudicotyledons</taxon>
        <taxon>Gunneridae</taxon>
        <taxon>Pentapetalae</taxon>
        <taxon>rosids</taxon>
        <taxon>malvids</taxon>
        <taxon>Brassicales</taxon>
        <taxon>Brassicaceae</taxon>
        <taxon>Brassiceae</taxon>
        <taxon>Raphanus</taxon>
    </lineage>
</organism>
<evidence type="ECO:0000256" key="5">
    <source>
        <dbReference type="ARBA" id="ARBA00023242"/>
    </source>
</evidence>
<dbReference type="KEGG" id="rsz:108815233"/>
<dbReference type="AlphaFoldDB" id="A0A6J0K7D1"/>
<dbReference type="GO" id="GO:0003677">
    <property type="term" value="F:DNA binding"/>
    <property type="evidence" value="ECO:0007669"/>
    <property type="project" value="UniProtKB-KW"/>
</dbReference>
<evidence type="ECO:0000256" key="3">
    <source>
        <dbReference type="ARBA" id="ARBA00023125"/>
    </source>
</evidence>
<evidence type="ECO:0000256" key="4">
    <source>
        <dbReference type="ARBA" id="ARBA00023163"/>
    </source>
</evidence>
<dbReference type="InterPro" id="IPR002100">
    <property type="entry name" value="TF_MADSbox"/>
</dbReference>
<sequence>MGRPKLKLAWIEDRKARNIACQQRMKGLMKMAEELTTLGDTSACLTFSNRDDGKMVAWPSQEEAYDPESYIKTKIKEIEKRLEDTRKVVEELEIDRLMLHIEDGGKIADLSQTELEMLKSFVSKKIMYLERKLGMQHPDTSGKEPVLGDEGLLDDNEDMETNEGDSTKSGGADDA</sequence>
<dbReference type="Pfam" id="PF00319">
    <property type="entry name" value="SRF-TF"/>
    <property type="match status" value="1"/>
</dbReference>
<feature type="compositionally biased region" description="Acidic residues" evidence="6">
    <location>
        <begin position="151"/>
        <end position="163"/>
    </location>
</feature>
<keyword evidence="2" id="KW-0805">Transcription regulation</keyword>
<name>A0A6J0K7D1_RAPSA</name>
<reference evidence="9" key="2">
    <citation type="submission" date="2025-08" db="UniProtKB">
        <authorList>
            <consortium name="RefSeq"/>
        </authorList>
    </citation>
    <scope>IDENTIFICATION</scope>
    <source>
        <tissue evidence="9">Leaf</tissue>
    </source>
</reference>
<gene>
    <name evidence="9" type="primary">LOC108815233</name>
</gene>
<dbReference type="InterPro" id="IPR036879">
    <property type="entry name" value="TF_MADSbox_sf"/>
</dbReference>
<dbReference type="GO" id="GO:0046983">
    <property type="term" value="F:protein dimerization activity"/>
    <property type="evidence" value="ECO:0007669"/>
    <property type="project" value="InterPro"/>
</dbReference>
<evidence type="ECO:0000259" key="7">
    <source>
        <dbReference type="PROSITE" id="PS50066"/>
    </source>
</evidence>
<dbReference type="Gene3D" id="3.40.1810.10">
    <property type="entry name" value="Transcription factor, MADS-box"/>
    <property type="match status" value="1"/>
</dbReference>
<keyword evidence="3" id="KW-0238">DNA-binding</keyword>
<evidence type="ECO:0000313" key="8">
    <source>
        <dbReference type="Proteomes" id="UP000504610"/>
    </source>
</evidence>
<feature type="domain" description="MADS-box" evidence="7">
    <location>
        <begin position="1"/>
        <end position="45"/>
    </location>
</feature>
<proteinExistence type="predicted"/>
<dbReference type="PROSITE" id="PS50066">
    <property type="entry name" value="MADS_BOX_2"/>
    <property type="match status" value="1"/>
</dbReference>
<reference evidence="8" key="1">
    <citation type="journal article" date="2019" name="Database">
        <title>The radish genome database (RadishGD): an integrated information resource for radish genomics.</title>
        <authorList>
            <person name="Yu H.J."/>
            <person name="Baek S."/>
            <person name="Lee Y.J."/>
            <person name="Cho A."/>
            <person name="Mun J.H."/>
        </authorList>
    </citation>
    <scope>NUCLEOTIDE SEQUENCE [LARGE SCALE GENOMIC DNA]</scope>
    <source>
        <strain evidence="8">cv. WK10039</strain>
    </source>
</reference>
<evidence type="ECO:0000256" key="2">
    <source>
        <dbReference type="ARBA" id="ARBA00023015"/>
    </source>
</evidence>
<keyword evidence="5" id="KW-0539">Nucleus</keyword>
<evidence type="ECO:0000256" key="6">
    <source>
        <dbReference type="SAM" id="MobiDB-lite"/>
    </source>
</evidence>
<dbReference type="GO" id="GO:0005634">
    <property type="term" value="C:nucleus"/>
    <property type="evidence" value="ECO:0007669"/>
    <property type="project" value="UniProtKB-SubCell"/>
</dbReference>
<dbReference type="SMART" id="SM00432">
    <property type="entry name" value="MADS"/>
    <property type="match status" value="1"/>
</dbReference>
<dbReference type="GeneID" id="108815233"/>
<keyword evidence="8" id="KW-1185">Reference proteome</keyword>
<evidence type="ECO:0000313" key="9">
    <source>
        <dbReference type="RefSeq" id="XP_018443381.1"/>
    </source>
</evidence>
<dbReference type="SUPFAM" id="SSF55455">
    <property type="entry name" value="SRF-like"/>
    <property type="match status" value="1"/>
</dbReference>
<evidence type="ECO:0000256" key="1">
    <source>
        <dbReference type="ARBA" id="ARBA00004123"/>
    </source>
</evidence>
<protein>
    <submittedName>
        <fullName evidence="9">Uncharacterized protein LOC108815233</fullName>
    </submittedName>
</protein>
<keyword evidence="4" id="KW-0804">Transcription</keyword>
<dbReference type="OrthoDB" id="1163690at2759"/>
<accession>A0A6J0K7D1</accession>
<dbReference type="Proteomes" id="UP000504610">
    <property type="component" value="Chromosome 7"/>
</dbReference>